<dbReference type="InterPro" id="IPR056442">
    <property type="entry name" value="GINT1_N"/>
</dbReference>
<dbReference type="PANTHER" id="PTHR43772">
    <property type="entry name" value="ENDO-1,4-BETA-XYLANASE"/>
    <property type="match status" value="1"/>
</dbReference>
<proteinExistence type="predicted"/>
<gene>
    <name evidence="4" type="ORF">I0Q91_12035</name>
</gene>
<dbReference type="Gene3D" id="2.115.10.20">
    <property type="entry name" value="Glycosyl hydrolase domain, family 43"/>
    <property type="match status" value="1"/>
</dbReference>
<evidence type="ECO:0000256" key="2">
    <source>
        <dbReference type="ARBA" id="ARBA00023277"/>
    </source>
</evidence>
<name>A0A931FBC1_9FIRM</name>
<keyword evidence="1" id="KW-0624">Polysaccharide degradation</keyword>
<accession>A0A931FBC1</accession>
<protein>
    <recommendedName>
        <fullName evidence="3">Glucosamine inositolphosphorylceramide transferase 1 N-terminal domain-containing protein</fullName>
    </recommendedName>
</protein>
<dbReference type="InterPro" id="IPR023296">
    <property type="entry name" value="Glyco_hydro_beta-prop_sf"/>
</dbReference>
<dbReference type="Proteomes" id="UP000621436">
    <property type="component" value="Unassembled WGS sequence"/>
</dbReference>
<keyword evidence="5" id="KW-1185">Reference proteome</keyword>
<comment type="caution">
    <text evidence="4">The sequence shown here is derived from an EMBL/GenBank/DDBJ whole genome shotgun (WGS) entry which is preliminary data.</text>
</comment>
<dbReference type="RefSeq" id="WP_270454842.1">
    <property type="nucleotide sequence ID" value="NZ_JADPIE010000007.1"/>
</dbReference>
<keyword evidence="1" id="KW-0858">Xylan degradation</keyword>
<keyword evidence="2" id="KW-0119">Carbohydrate metabolism</keyword>
<feature type="domain" description="Glucosamine inositolphosphorylceramide transferase 1 N-terminal" evidence="3">
    <location>
        <begin position="41"/>
        <end position="274"/>
    </location>
</feature>
<dbReference type="PANTHER" id="PTHR43772:SF2">
    <property type="entry name" value="PUTATIVE (AFU_ORTHOLOGUE AFUA_2G04480)-RELATED"/>
    <property type="match status" value="1"/>
</dbReference>
<evidence type="ECO:0000256" key="1">
    <source>
        <dbReference type="ARBA" id="ARBA00022651"/>
    </source>
</evidence>
<dbReference type="AlphaFoldDB" id="A0A931FBC1"/>
<dbReference type="Pfam" id="PF24793">
    <property type="entry name" value="GINT1_N"/>
    <property type="match status" value="1"/>
</dbReference>
<evidence type="ECO:0000259" key="3">
    <source>
        <dbReference type="Pfam" id="PF24793"/>
    </source>
</evidence>
<evidence type="ECO:0000313" key="4">
    <source>
        <dbReference type="EMBL" id="MBF8437817.1"/>
    </source>
</evidence>
<dbReference type="GO" id="GO:0045493">
    <property type="term" value="P:xylan catabolic process"/>
    <property type="evidence" value="ECO:0007669"/>
    <property type="project" value="UniProtKB-KW"/>
</dbReference>
<sequence>MLGLIRNKQVTKPKNINRGRKWSIGLYAGDPLGELVELPGNPIIAAEDITDCRAGFVADPFIIEVNNIYYLFFEIMNLDSGQGDIGLSISEDGVNWSYQGLVLVSRYHLSYPWVFEHRGNYFMLPEMNQGKTVKLFQAVNFPYEWESVAELLSGKRYRDSSLLKYDSLWWLFTTWDDTRLHLYYSEDLLSGSWQSHPASPVARGRFARPAGRILNYNGRFYRPAQDPLPGYGSRVMLHEIEEISTDSYKERLIGPYFSASRSGWNSERMHHVDFLDRIPAGIKQKGIVDEKDWLVVADGYNTRWTIDPVRLSISRVKRRLRNVRDRNFR</sequence>
<dbReference type="EMBL" id="JADPIE010000007">
    <property type="protein sequence ID" value="MBF8437817.1"/>
    <property type="molecule type" value="Genomic_DNA"/>
</dbReference>
<dbReference type="SUPFAM" id="SSF75005">
    <property type="entry name" value="Arabinanase/levansucrase/invertase"/>
    <property type="match status" value="1"/>
</dbReference>
<dbReference type="InterPro" id="IPR052176">
    <property type="entry name" value="Glycosyl_Hydrlase_43_Enz"/>
</dbReference>
<organism evidence="4 5">
    <name type="scientific">Halonatronomonas betaini</name>
    <dbReference type="NCBI Taxonomy" id="2778430"/>
    <lineage>
        <taxon>Bacteria</taxon>
        <taxon>Bacillati</taxon>
        <taxon>Bacillota</taxon>
        <taxon>Clostridia</taxon>
        <taxon>Halanaerobiales</taxon>
        <taxon>Halarsenatibacteraceae</taxon>
        <taxon>Halonatronomonas</taxon>
    </lineage>
</organism>
<reference evidence="4" key="1">
    <citation type="submission" date="2020-11" db="EMBL/GenBank/DDBJ databases">
        <title>Halonatronomonas betainensis gen. nov., sp. nov. a novel haloalkaliphilic representative of the family Halanaerobiacae capable of betaine degradation.</title>
        <authorList>
            <person name="Boltyanskaya Y."/>
            <person name="Kevbrin V."/>
            <person name="Detkova E."/>
            <person name="Grouzdev D.S."/>
            <person name="Koziaeva V."/>
            <person name="Zhilina T."/>
        </authorList>
    </citation>
    <scope>NUCLEOTIDE SEQUENCE</scope>
    <source>
        <strain evidence="4">Z-7014</strain>
    </source>
</reference>
<evidence type="ECO:0000313" key="5">
    <source>
        <dbReference type="Proteomes" id="UP000621436"/>
    </source>
</evidence>